<organism evidence="8 9">
    <name type="scientific">Prorocentrum cordatum</name>
    <dbReference type="NCBI Taxonomy" id="2364126"/>
    <lineage>
        <taxon>Eukaryota</taxon>
        <taxon>Sar</taxon>
        <taxon>Alveolata</taxon>
        <taxon>Dinophyceae</taxon>
        <taxon>Prorocentrales</taxon>
        <taxon>Prorocentraceae</taxon>
        <taxon>Prorocentrum</taxon>
    </lineage>
</organism>
<comment type="catalytic activity">
    <reaction evidence="6">
        <text>a uridine in tRNA + S-adenosyl-L-methionine = a 3-[(3S)-3-amino-3-carboxypropyl]uridine in tRNA + S-methyl-5'-thioadenosine + H(+)</text>
        <dbReference type="Rhea" id="RHEA:62432"/>
        <dbReference type="Rhea" id="RHEA-COMP:13339"/>
        <dbReference type="Rhea" id="RHEA-COMP:16092"/>
        <dbReference type="ChEBI" id="CHEBI:15378"/>
        <dbReference type="ChEBI" id="CHEBI:17509"/>
        <dbReference type="ChEBI" id="CHEBI:59789"/>
        <dbReference type="ChEBI" id="CHEBI:65315"/>
        <dbReference type="ChEBI" id="CHEBI:82930"/>
        <dbReference type="EC" id="2.5.1.25"/>
    </reaction>
</comment>
<dbReference type="SMART" id="SM01144">
    <property type="entry name" value="DTW"/>
    <property type="match status" value="1"/>
</dbReference>
<name>A0ABN9XGQ1_9DINO</name>
<dbReference type="EMBL" id="CAUYUJ010020516">
    <property type="protein sequence ID" value="CAK0898870.1"/>
    <property type="molecule type" value="Genomic_DNA"/>
</dbReference>
<reference evidence="8" key="1">
    <citation type="submission" date="2023-10" db="EMBL/GenBank/DDBJ databases">
        <authorList>
            <person name="Chen Y."/>
            <person name="Shah S."/>
            <person name="Dougan E. K."/>
            <person name="Thang M."/>
            <person name="Chan C."/>
        </authorList>
    </citation>
    <scope>NUCLEOTIDE SEQUENCE [LARGE SCALE GENOMIC DNA]</scope>
</reference>
<feature type="domain" description="DTW" evidence="7">
    <location>
        <begin position="8"/>
        <end position="139"/>
    </location>
</feature>
<evidence type="ECO:0000256" key="5">
    <source>
        <dbReference type="ARBA" id="ARBA00034489"/>
    </source>
</evidence>
<dbReference type="InterPro" id="IPR005636">
    <property type="entry name" value="DTW"/>
</dbReference>
<comment type="similarity">
    <text evidence="5">Belongs to the TDD superfamily. DTWD2 family.</text>
</comment>
<evidence type="ECO:0000256" key="6">
    <source>
        <dbReference type="ARBA" id="ARBA00048718"/>
    </source>
</evidence>
<gene>
    <name evidence="8" type="ORF">PCOR1329_LOCUS76542</name>
</gene>
<protein>
    <recommendedName>
        <fullName evidence="1">tRNA-uridine aminocarboxypropyltransferase</fullName>
        <ecNumber evidence="1">2.5.1.25</ecNumber>
    </recommendedName>
</protein>
<evidence type="ECO:0000259" key="7">
    <source>
        <dbReference type="SMART" id="SM01144"/>
    </source>
</evidence>
<proteinExistence type="inferred from homology"/>
<keyword evidence="4" id="KW-0819">tRNA processing</keyword>
<dbReference type="Proteomes" id="UP001189429">
    <property type="component" value="Unassembled WGS sequence"/>
</dbReference>
<accession>A0ABN9XGQ1</accession>
<keyword evidence="3" id="KW-0949">S-adenosyl-L-methionine</keyword>
<keyword evidence="2" id="KW-0808">Transferase</keyword>
<evidence type="ECO:0000313" key="8">
    <source>
        <dbReference type="EMBL" id="CAK0898870.1"/>
    </source>
</evidence>
<comment type="caution">
    <text evidence="8">The sequence shown here is derived from an EMBL/GenBank/DDBJ whole genome shotgun (WGS) entry which is preliminary data.</text>
</comment>
<dbReference type="PANTHER" id="PTHR21392">
    <property type="entry name" value="TRNA-URIDINE AMINOCARBOXYPROPYLTRANSFERASE 2"/>
    <property type="match status" value="1"/>
</dbReference>
<dbReference type="Pfam" id="PF03942">
    <property type="entry name" value="DTW"/>
    <property type="match status" value="1"/>
</dbReference>
<dbReference type="EC" id="2.5.1.25" evidence="1"/>
<dbReference type="PANTHER" id="PTHR21392:SF0">
    <property type="entry name" value="TRNA-URIDINE AMINOCARBOXYPROPYLTRANSFERASE 2"/>
    <property type="match status" value="1"/>
</dbReference>
<dbReference type="InterPro" id="IPR039262">
    <property type="entry name" value="DTWD2/TAPT"/>
</dbReference>
<keyword evidence="9" id="KW-1185">Reference proteome</keyword>
<sequence>MAPYGVARRPRRMVSFTREPPEGARWRCAAAGGRAYVLYPSPEAAPVAEALAPAPREGLAEGPSPPALVVLIDGTWHQAKRMRKALEGLPHVALGGGTLASRFGWRRQSEAHRVTTAEAAAALLEELHGGPGGAARHGGSDPQVLRWAEALRTAVAMLDEALRSQSHYSKDFLEPREPWQERQLAHMLARQPGGAAGRPEG</sequence>
<evidence type="ECO:0000256" key="3">
    <source>
        <dbReference type="ARBA" id="ARBA00022691"/>
    </source>
</evidence>
<evidence type="ECO:0000256" key="4">
    <source>
        <dbReference type="ARBA" id="ARBA00022694"/>
    </source>
</evidence>
<evidence type="ECO:0000256" key="2">
    <source>
        <dbReference type="ARBA" id="ARBA00022679"/>
    </source>
</evidence>
<evidence type="ECO:0000313" key="9">
    <source>
        <dbReference type="Proteomes" id="UP001189429"/>
    </source>
</evidence>
<evidence type="ECO:0000256" key="1">
    <source>
        <dbReference type="ARBA" id="ARBA00012386"/>
    </source>
</evidence>